<feature type="domain" description="Virulence-associated protein E-like" evidence="1">
    <location>
        <begin position="383"/>
        <end position="595"/>
    </location>
</feature>
<evidence type="ECO:0000259" key="3">
    <source>
        <dbReference type="Pfam" id="PF12990"/>
    </source>
</evidence>
<evidence type="ECO:0008006" key="6">
    <source>
        <dbReference type="Google" id="ProtNLM"/>
    </source>
</evidence>
<evidence type="ECO:0000259" key="1">
    <source>
        <dbReference type="Pfam" id="PF05272"/>
    </source>
</evidence>
<dbReference type="Pfam" id="PF08800">
    <property type="entry name" value="BT4734-like_N"/>
    <property type="match status" value="1"/>
</dbReference>
<dbReference type="Proteomes" id="UP000184509">
    <property type="component" value="Unassembled WGS sequence"/>
</dbReference>
<accession>A0A1M5BFH6</accession>
<feature type="domain" description="BT4734-like N-terminal" evidence="2">
    <location>
        <begin position="53"/>
        <end position="181"/>
    </location>
</feature>
<evidence type="ECO:0000313" key="5">
    <source>
        <dbReference type="Proteomes" id="UP000184509"/>
    </source>
</evidence>
<dbReference type="InterPro" id="IPR007936">
    <property type="entry name" value="VapE-like_dom"/>
</dbReference>
<dbReference type="Pfam" id="PF05272">
    <property type="entry name" value="VapE-like_dom"/>
    <property type="match status" value="1"/>
</dbReference>
<dbReference type="SUPFAM" id="SSF52540">
    <property type="entry name" value="P-loop containing nucleoside triphosphate hydrolases"/>
    <property type="match status" value="1"/>
</dbReference>
<dbReference type="EMBL" id="FQTV01000008">
    <property type="protein sequence ID" value="SHF41206.1"/>
    <property type="molecule type" value="Genomic_DNA"/>
</dbReference>
<dbReference type="InterPro" id="IPR024450">
    <property type="entry name" value="DUF3874"/>
</dbReference>
<dbReference type="InterPro" id="IPR027417">
    <property type="entry name" value="P-loop_NTPase"/>
</dbReference>
<dbReference type="PANTHER" id="PTHR34985">
    <property type="entry name" value="SLR0554 PROTEIN"/>
    <property type="match status" value="1"/>
</dbReference>
<dbReference type="AlphaFoldDB" id="A0A1M5BFH6"/>
<organism evidence="4 5">
    <name type="scientific">Bacteroides luti</name>
    <dbReference type="NCBI Taxonomy" id="1297750"/>
    <lineage>
        <taxon>Bacteria</taxon>
        <taxon>Pseudomonadati</taxon>
        <taxon>Bacteroidota</taxon>
        <taxon>Bacteroidia</taxon>
        <taxon>Bacteroidales</taxon>
        <taxon>Bacteroidaceae</taxon>
        <taxon>Bacteroides</taxon>
    </lineage>
</organism>
<dbReference type="InterPro" id="IPR014907">
    <property type="entry name" value="BT4734-like_N"/>
</dbReference>
<evidence type="ECO:0000259" key="2">
    <source>
        <dbReference type="Pfam" id="PF08800"/>
    </source>
</evidence>
<dbReference type="PANTHER" id="PTHR34985:SF1">
    <property type="entry name" value="SLR0554 PROTEIN"/>
    <property type="match status" value="1"/>
</dbReference>
<evidence type="ECO:0000313" key="4">
    <source>
        <dbReference type="EMBL" id="SHF41206.1"/>
    </source>
</evidence>
<proteinExistence type="predicted"/>
<dbReference type="STRING" id="1297750.SAMN05444405_10895"/>
<reference evidence="4 5" key="1">
    <citation type="submission" date="2016-11" db="EMBL/GenBank/DDBJ databases">
        <authorList>
            <person name="Jaros S."/>
            <person name="Januszkiewicz K."/>
            <person name="Wedrychowicz H."/>
        </authorList>
    </citation>
    <scope>NUCLEOTIDE SEQUENCE [LARGE SCALE GENOMIC DNA]</scope>
    <source>
        <strain evidence="4 5">DSM 26991</strain>
    </source>
</reference>
<sequence length="703" mass="80935">MKNITVFSGFNKPLGNKDLREFLRDVKNGRFRDEVEKIRSLIREGNEEEAQKLKKLLTAVTICALYIGGRRDANLTKYCGMVVLDLDDLSPEEVVRLRAVIEADKHTYACFVSPGGLGLKVLVPVAREDGLLPVDIEEIKKFHREAYNRVMRYYKALTLATIDVSGKDVGRLCYVSYDPLLFLNEKAAVFIAEVKGDKEILLNKDVKSECAEEVSAEAIFSKCVRYTTKKQTYKEGNRNVYINLLANNCNRRGLPKEDTERFCLAKYVDMETEELLSTIRSAYTHASEHAVAKNTRNTQGIFDDVENFLTENYELRYNVVSTRMEIRKKDSRNDFENLTDRTENSVWRAVNKSGIKCKMNDVRSLLMSDLYPSFNPFIAYFQKLPKWDGHDYIAQLSTTVKTDDDAYWLFCFRKWLVAMAASLLDKNTVNHVVPVFCGNQGRGKTRWTVKLLPPELQVYYATASIMEQEKDLLLKLSHRALVNIDELEALKPRDMAKLKKIITQISIDERKAYGRNEETYTRHASLLASSNNRKVLNDPTGSRRFITFLVNTLNDAFTIDYLQLYAQIKHLIDSGFRFWFNIEEIEELDIHNDKFRSRSPEEEFLFVYFRKPLPGESCRSLLASEISKRISEKTGLKITPSGVNLLGKVLNKHGFESKRHNKGDVYTIYELDLNEVERNSKTIESQPQIAENESLIAEPELPF</sequence>
<protein>
    <recommendedName>
        <fullName evidence="6">Virulence-associated protein E</fullName>
    </recommendedName>
</protein>
<dbReference type="RefSeq" id="WP_073401387.1">
    <property type="nucleotide sequence ID" value="NZ_FQTV01000008.1"/>
</dbReference>
<dbReference type="Pfam" id="PF12990">
    <property type="entry name" value="DUF3874"/>
    <property type="match status" value="1"/>
</dbReference>
<gene>
    <name evidence="4" type="ORF">SAMN05444405_10895</name>
</gene>
<dbReference type="OrthoDB" id="9801888at2"/>
<keyword evidence="5" id="KW-1185">Reference proteome</keyword>
<feature type="domain" description="DUF3874" evidence="3">
    <location>
        <begin position="599"/>
        <end position="667"/>
    </location>
</feature>
<name>A0A1M5BFH6_9BACE</name>